<sequence length="45" mass="5114">MLGNDHVGRETMEYASDKWRPIPKGTLSDKIHDGITEFVKLQKGN</sequence>
<proteinExistence type="predicted"/>
<protein>
    <submittedName>
        <fullName evidence="1">Uncharacterized protein</fullName>
    </submittedName>
</protein>
<reference evidence="1 2" key="1">
    <citation type="submission" date="2022-06" db="EMBL/GenBank/DDBJ databases">
        <title>Isolation of gut microbiota from human fecal samples.</title>
        <authorList>
            <person name="Pamer E.G."/>
            <person name="Barat B."/>
            <person name="Waligurski E."/>
            <person name="Medina S."/>
            <person name="Paddock L."/>
            <person name="Mostad J."/>
        </authorList>
    </citation>
    <scope>NUCLEOTIDE SEQUENCE [LARGE SCALE GENOMIC DNA]</scope>
    <source>
        <strain evidence="1 2">DFI.9.90</strain>
    </source>
</reference>
<dbReference type="Proteomes" id="UP001205919">
    <property type="component" value="Unassembled WGS sequence"/>
</dbReference>
<organism evidence="1 2">
    <name type="scientific">Cloacibacillus evryensis</name>
    <dbReference type="NCBI Taxonomy" id="508460"/>
    <lineage>
        <taxon>Bacteria</taxon>
        <taxon>Thermotogati</taxon>
        <taxon>Synergistota</taxon>
        <taxon>Synergistia</taxon>
        <taxon>Synergistales</taxon>
        <taxon>Synergistaceae</taxon>
        <taxon>Cloacibacillus</taxon>
    </lineage>
</organism>
<dbReference type="GeneID" id="95757951"/>
<accession>A0AAW5K3B2</accession>
<gene>
    <name evidence="1" type="ORF">NE630_11705</name>
</gene>
<dbReference type="RefSeq" id="WP_156796946.1">
    <property type="nucleotide sequence ID" value="NZ_CABKQM010000006.1"/>
</dbReference>
<name>A0AAW5K3B2_9BACT</name>
<dbReference type="EMBL" id="JANFYT010000026">
    <property type="protein sequence ID" value="MCQ4815096.1"/>
    <property type="molecule type" value="Genomic_DNA"/>
</dbReference>
<keyword evidence="2" id="KW-1185">Reference proteome</keyword>
<comment type="caution">
    <text evidence="1">The sequence shown here is derived from an EMBL/GenBank/DDBJ whole genome shotgun (WGS) entry which is preliminary data.</text>
</comment>
<evidence type="ECO:0000313" key="1">
    <source>
        <dbReference type="EMBL" id="MCQ4815096.1"/>
    </source>
</evidence>
<dbReference type="AlphaFoldDB" id="A0AAW5K3B2"/>
<evidence type="ECO:0000313" key="2">
    <source>
        <dbReference type="Proteomes" id="UP001205919"/>
    </source>
</evidence>